<feature type="compositionally biased region" description="Gly residues" evidence="1">
    <location>
        <begin position="644"/>
        <end position="763"/>
    </location>
</feature>
<feature type="transmembrane region" description="Helical" evidence="2">
    <location>
        <begin position="197"/>
        <end position="214"/>
    </location>
</feature>
<gene>
    <name evidence="4" type="ordered locus">SCAB_40431</name>
</gene>
<feature type="chain" id="PRO_5003005194" evidence="3">
    <location>
        <begin position="42"/>
        <end position="771"/>
    </location>
</feature>
<evidence type="ECO:0000313" key="5">
    <source>
        <dbReference type="Proteomes" id="UP000001444"/>
    </source>
</evidence>
<reference evidence="4 5" key="1">
    <citation type="journal article" date="2010" name="Mol. Plant Microbe Interact.">
        <title>Streptomyces scabies 87-22 contains a coronafacic acid-like biosynthetic cluster that contributes to plant-microbe interactions.</title>
        <authorList>
            <person name="Bignell D.R."/>
            <person name="Seipke R.F."/>
            <person name="Huguet-Tapia J.C."/>
            <person name="Chambers A.H."/>
            <person name="Parry R.J."/>
            <person name="Loria R."/>
        </authorList>
    </citation>
    <scope>NUCLEOTIDE SEQUENCE [LARGE SCALE GENOMIC DNA]</scope>
    <source>
        <strain evidence="4 5">87.22</strain>
    </source>
</reference>
<evidence type="ECO:0000256" key="1">
    <source>
        <dbReference type="SAM" id="MobiDB-lite"/>
    </source>
</evidence>
<dbReference type="AlphaFoldDB" id="C9Z2A6"/>
<keyword evidence="3" id="KW-0732">Signal</keyword>
<feature type="signal peptide" evidence="3">
    <location>
        <begin position="1"/>
        <end position="41"/>
    </location>
</feature>
<dbReference type="GeneID" id="24306274"/>
<feature type="transmembrane region" description="Helical" evidence="2">
    <location>
        <begin position="486"/>
        <end position="506"/>
    </location>
</feature>
<dbReference type="EMBL" id="FN554889">
    <property type="protein sequence ID" value="CBG71120.1"/>
    <property type="molecule type" value="Genomic_DNA"/>
</dbReference>
<feature type="transmembrane region" description="Helical" evidence="2">
    <location>
        <begin position="423"/>
        <end position="441"/>
    </location>
</feature>
<evidence type="ECO:0000256" key="3">
    <source>
        <dbReference type="SAM" id="SignalP"/>
    </source>
</evidence>
<evidence type="ECO:0000256" key="2">
    <source>
        <dbReference type="SAM" id="Phobius"/>
    </source>
</evidence>
<dbReference type="RefSeq" id="WP_013001740.1">
    <property type="nucleotide sequence ID" value="NC_013929.1"/>
</dbReference>
<feature type="transmembrane region" description="Helical" evidence="2">
    <location>
        <begin position="447"/>
        <end position="465"/>
    </location>
</feature>
<dbReference type="KEGG" id="scb:SCAB_40431"/>
<organism evidence="4 5">
    <name type="scientific">Streptomyces scabiei (strain 87.22)</name>
    <dbReference type="NCBI Taxonomy" id="680198"/>
    <lineage>
        <taxon>Bacteria</taxon>
        <taxon>Bacillati</taxon>
        <taxon>Actinomycetota</taxon>
        <taxon>Actinomycetes</taxon>
        <taxon>Kitasatosporales</taxon>
        <taxon>Streptomycetaceae</taxon>
        <taxon>Streptomyces</taxon>
    </lineage>
</organism>
<feature type="compositionally biased region" description="Low complexity" evidence="1">
    <location>
        <begin position="590"/>
        <end position="604"/>
    </location>
</feature>
<dbReference type="Proteomes" id="UP000001444">
    <property type="component" value="Chromosome"/>
</dbReference>
<protein>
    <submittedName>
        <fullName evidence="4">Putative integral membrane protein</fullName>
    </submittedName>
</protein>
<keyword evidence="2" id="KW-1133">Transmembrane helix</keyword>
<dbReference type="HOGENOM" id="CLU_368381_0_0_11"/>
<feature type="compositionally biased region" description="Gly residues" evidence="1">
    <location>
        <begin position="579"/>
        <end position="589"/>
    </location>
</feature>
<dbReference type="eggNOG" id="COG3704">
    <property type="taxonomic scope" value="Bacteria"/>
</dbReference>
<proteinExistence type="predicted"/>
<evidence type="ECO:0000313" key="4">
    <source>
        <dbReference type="EMBL" id="CBG71120.1"/>
    </source>
</evidence>
<name>C9Z2A6_STRSW</name>
<sequence length="771" mass="79150">MSSRHTLRRTLGRTGSAVRTVLFVALTLISLTLAAPSSAYADFSCNFTGDDQYQMDTAGDAESVFPAYNQWDEGATDEKENAKGLNISGSVTGAVKMPRPPEMYTMYELNGLRGLNFSQTFKGRGDASEDNGDLGSGADSCAVMDLVYNGAADTIFTFTKFFTRMSISIKETASNPSPMAGLYEGRDSIVTTLKDNVLQPAVVIMILLVGLWVFTKWRAGDTREVWAGVSWAALSIIGVMAFLTGGNYDRFVTWSDSHIGDANTALMSTALAGVSGEMQPPCDLKDNYNKGLRQSSCAMYDTLIFRPWALGQFGAPGKNCIFKKEGDGKVSGGVCVPNDKNASCSYGRGARCEDLRVRQLVAQSETNKDLGKDLNKMDDEWVPIRKDIAGGEDIDTDDTPDQNIYPVAFDTWAGKNAGARVGVAFYSLLASFVVGVMVIVLSGLTLLWHAVTLILIVMLPLVAAIGMHPSQQKLLRGWLEAFVHSFVLRAGFSVILTLLLVLYQMIFPADIALGSQLLLLMLVSIAVVMMIRKLIEKLTSGEFTPAFGGGQIDPNAGRPIGKGSSDWWVGKKGLQRPGQGSGGASGGTGRVAATGARRTEAGTGDQRVGRAWRAGRSAVQRRRNGGNPPQNPNQGANRTANPPGSGGTRAGTGTGTSTGTGTGTGTQGTSGGSGSNGGSGSTGGSGRGGRVSGSGSGGTGSGGNSGGSGGSSGNSGGSSGNSGGGAGGSSGNSGGSGGGSGGNSDGSGDGGTGSGANGTGSGGRVSNSGNP</sequence>
<feature type="compositionally biased region" description="Low complexity" evidence="1">
    <location>
        <begin position="625"/>
        <end position="635"/>
    </location>
</feature>
<dbReference type="STRING" id="680198.SCAB_40431"/>
<accession>C9Z2A6</accession>
<feature type="region of interest" description="Disordered" evidence="1">
    <location>
        <begin position="548"/>
        <end position="771"/>
    </location>
</feature>
<keyword evidence="5" id="KW-1185">Reference proteome</keyword>
<feature type="transmembrane region" description="Helical" evidence="2">
    <location>
        <begin position="512"/>
        <end position="531"/>
    </location>
</feature>
<keyword evidence="2" id="KW-0812">Transmembrane</keyword>
<keyword evidence="2" id="KW-0472">Membrane</keyword>